<feature type="compositionally biased region" description="Low complexity" evidence="1">
    <location>
        <begin position="226"/>
        <end position="255"/>
    </location>
</feature>
<feature type="compositionally biased region" description="Polar residues" evidence="1">
    <location>
        <begin position="308"/>
        <end position="321"/>
    </location>
</feature>
<feature type="region of interest" description="Disordered" evidence="1">
    <location>
        <begin position="226"/>
        <end position="370"/>
    </location>
</feature>
<organism evidence="3 4">
    <name type="scientific">Pyrocoelia pectoralis</name>
    <dbReference type="NCBI Taxonomy" id="417401"/>
    <lineage>
        <taxon>Eukaryota</taxon>
        <taxon>Metazoa</taxon>
        <taxon>Ecdysozoa</taxon>
        <taxon>Arthropoda</taxon>
        <taxon>Hexapoda</taxon>
        <taxon>Insecta</taxon>
        <taxon>Pterygota</taxon>
        <taxon>Neoptera</taxon>
        <taxon>Endopterygota</taxon>
        <taxon>Coleoptera</taxon>
        <taxon>Polyphaga</taxon>
        <taxon>Elateriformia</taxon>
        <taxon>Elateroidea</taxon>
        <taxon>Lampyridae</taxon>
        <taxon>Lampyrinae</taxon>
        <taxon>Pyrocoelia</taxon>
    </lineage>
</organism>
<dbReference type="SMART" id="SM00595">
    <property type="entry name" value="MADF"/>
    <property type="match status" value="1"/>
</dbReference>
<dbReference type="GO" id="GO:0005634">
    <property type="term" value="C:nucleus"/>
    <property type="evidence" value="ECO:0007669"/>
    <property type="project" value="TreeGrafter"/>
</dbReference>
<feature type="compositionally biased region" description="Polar residues" evidence="1">
    <location>
        <begin position="256"/>
        <end position="301"/>
    </location>
</feature>
<comment type="caution">
    <text evidence="3">The sequence shown here is derived from an EMBL/GenBank/DDBJ whole genome shotgun (WGS) entry which is preliminary data.</text>
</comment>
<proteinExistence type="predicted"/>
<reference evidence="3 4" key="1">
    <citation type="journal article" date="2024" name="Insects">
        <title>An Improved Chromosome-Level Genome Assembly of the Firefly Pyrocoelia pectoralis.</title>
        <authorList>
            <person name="Fu X."/>
            <person name="Meyer-Rochow V.B."/>
            <person name="Ballantyne L."/>
            <person name="Zhu X."/>
        </authorList>
    </citation>
    <scope>NUCLEOTIDE SEQUENCE [LARGE SCALE GENOMIC DNA]</scope>
    <source>
        <strain evidence="3">XCY_ONT2</strain>
    </source>
</reference>
<keyword evidence="4" id="KW-1185">Reference proteome</keyword>
<dbReference type="InterPro" id="IPR006578">
    <property type="entry name" value="MADF-dom"/>
</dbReference>
<gene>
    <name evidence="3" type="ORF">RI129_000850</name>
</gene>
<dbReference type="GO" id="GO:0006357">
    <property type="term" value="P:regulation of transcription by RNA polymerase II"/>
    <property type="evidence" value="ECO:0007669"/>
    <property type="project" value="TreeGrafter"/>
</dbReference>
<dbReference type="PANTHER" id="PTHR12243:SF69">
    <property type="entry name" value="SI:CH73-59F11.3"/>
    <property type="match status" value="1"/>
</dbReference>
<feature type="domain" description="MADF" evidence="2">
    <location>
        <begin position="1"/>
        <end position="88"/>
    </location>
</feature>
<dbReference type="GO" id="GO:0005667">
    <property type="term" value="C:transcription regulator complex"/>
    <property type="evidence" value="ECO:0007669"/>
    <property type="project" value="TreeGrafter"/>
</dbReference>
<dbReference type="PROSITE" id="PS51029">
    <property type="entry name" value="MADF"/>
    <property type="match status" value="1"/>
</dbReference>
<feature type="compositionally biased region" description="Polar residues" evidence="1">
    <location>
        <begin position="360"/>
        <end position="370"/>
    </location>
</feature>
<evidence type="ECO:0000259" key="2">
    <source>
        <dbReference type="PROSITE" id="PS51029"/>
    </source>
</evidence>
<name>A0AAN7ZWJ3_9COLE</name>
<dbReference type="Pfam" id="PF10545">
    <property type="entry name" value="MADF_DNA_bdg"/>
    <property type="match status" value="1"/>
</dbReference>
<protein>
    <recommendedName>
        <fullName evidence="2">MADF domain-containing protein</fullName>
    </recommendedName>
</protein>
<dbReference type="EMBL" id="JAVRBK010000001">
    <property type="protein sequence ID" value="KAK5649821.1"/>
    <property type="molecule type" value="Genomic_DNA"/>
</dbReference>
<accession>A0AAN7ZWJ3</accession>
<dbReference type="InterPro" id="IPR039353">
    <property type="entry name" value="TF_Adf1"/>
</dbReference>
<dbReference type="PANTHER" id="PTHR12243">
    <property type="entry name" value="MADF DOMAIN TRANSCRIPTION FACTOR"/>
    <property type="match status" value="1"/>
</dbReference>
<evidence type="ECO:0000256" key="1">
    <source>
        <dbReference type="SAM" id="MobiDB-lite"/>
    </source>
</evidence>
<dbReference type="AlphaFoldDB" id="A0AAN7ZWJ3"/>
<evidence type="ECO:0000313" key="3">
    <source>
        <dbReference type="EMBL" id="KAK5649821.1"/>
    </source>
</evidence>
<evidence type="ECO:0000313" key="4">
    <source>
        <dbReference type="Proteomes" id="UP001329430"/>
    </source>
</evidence>
<dbReference type="Proteomes" id="UP001329430">
    <property type="component" value="Chromosome 1"/>
</dbReference>
<sequence>MLIELVQSKRGLYDLQSPHYSDNHYKKKIWNEIEQALGLSEAKNRWEALRAQYRKYLAKLKTKSGQATAKISKWRYHDQMQFVNEFVNLDRPRTSSIADEDAENTNIRDTDDEETNGKTILSRQSNENEDVEPVIDSVNTFTKNPPMNRKRQNKQINLQDETASSALMKFILDKKGQERVVHPIDHFFSMIAGTVKTFSTVDQHFVKRNVFTLVSHIEEKYLAPASSPVLSPSSLHHRQPSPASSLHSTSPSSSSFIGMQSLSQDSSRNYPTPSPQYTYLQHQGNASQSSNYDRTGSSSVPQIRLPDGTSTLRFNPASTFSVDMHSHSKHAPPSSSSLSHQHKGASREQQYPPILLQYEESPQITDNTNN</sequence>